<gene>
    <name evidence="2" type="ORF">G7K_2451-t1</name>
</gene>
<evidence type="ECO:0000313" key="3">
    <source>
        <dbReference type="Proteomes" id="UP000033140"/>
    </source>
</evidence>
<evidence type="ECO:0000313" key="2">
    <source>
        <dbReference type="EMBL" id="GAO48273.1"/>
    </source>
</evidence>
<keyword evidence="1" id="KW-0472">Membrane</keyword>
<dbReference type="EMBL" id="BACD03000013">
    <property type="protein sequence ID" value="GAO48273.1"/>
    <property type="molecule type" value="Genomic_DNA"/>
</dbReference>
<name>A0A0E9NEN2_SAICN</name>
<organism evidence="2 3">
    <name type="scientific">Saitoella complicata (strain BCRC 22490 / CBS 7301 / JCM 7358 / NBRC 10748 / NRRL Y-17804)</name>
    <dbReference type="NCBI Taxonomy" id="698492"/>
    <lineage>
        <taxon>Eukaryota</taxon>
        <taxon>Fungi</taxon>
        <taxon>Dikarya</taxon>
        <taxon>Ascomycota</taxon>
        <taxon>Taphrinomycotina</taxon>
        <taxon>Taphrinomycotina incertae sedis</taxon>
        <taxon>Saitoella</taxon>
    </lineage>
</organism>
<dbReference type="PANTHER" id="PTHR28250:SF1">
    <property type="entry name" value="CYTOCHROME B PRE-MRNA-PROCESSING PROTEIN 6"/>
    <property type="match status" value="1"/>
</dbReference>
<evidence type="ECO:0000256" key="1">
    <source>
        <dbReference type="SAM" id="Phobius"/>
    </source>
</evidence>
<dbReference type="GO" id="GO:0061671">
    <property type="term" value="C:Cbp3p-Cbp6 complex"/>
    <property type="evidence" value="ECO:0007669"/>
    <property type="project" value="InterPro"/>
</dbReference>
<dbReference type="Proteomes" id="UP000033140">
    <property type="component" value="Unassembled WGS sequence"/>
</dbReference>
<sequence>MSGAKHIKNIGAGAYRKSLELRQHGHLPTTQELHGSFQKLIMHYPVDRLRKHVSFPATLEAMARDAFMNPVELEEGEYEAAVAEGNMKKLDGSLMKVEWKTLGAQEIMKLEGQFFALEKLFGNEAKKKYPLSDKLLKPPFKPNYYEMILELVEKTIEDPKKAYSLKLGFSRRWSCVERKSVVILVIFFGVFGWLFCGYIKEGKASMCGVLQYDLLHFTLPSPVRVSSTPPEHPHPPPT</sequence>
<accession>A0A0E9NEN2</accession>
<feature type="transmembrane region" description="Helical" evidence="1">
    <location>
        <begin position="181"/>
        <end position="199"/>
    </location>
</feature>
<dbReference type="Pfam" id="PF20180">
    <property type="entry name" value="UQCC2_CBP6"/>
    <property type="match status" value="1"/>
</dbReference>
<keyword evidence="3" id="KW-1185">Reference proteome</keyword>
<dbReference type="AlphaFoldDB" id="A0A0E9NEN2"/>
<proteinExistence type="predicted"/>
<reference evidence="2 3" key="3">
    <citation type="journal article" date="2015" name="Genome Announc.">
        <title>Draft Genome Sequence of the Archiascomycetous Yeast Saitoella complicata.</title>
        <authorList>
            <person name="Yamauchi K."/>
            <person name="Kondo S."/>
            <person name="Hamamoto M."/>
            <person name="Takahashi Y."/>
            <person name="Ogura Y."/>
            <person name="Hayashi T."/>
            <person name="Nishida H."/>
        </authorList>
    </citation>
    <scope>NUCLEOTIDE SEQUENCE [LARGE SCALE GENOMIC DNA]</scope>
    <source>
        <strain evidence="2 3">NRRL Y-17804</strain>
    </source>
</reference>
<reference evidence="2 3" key="1">
    <citation type="journal article" date="2011" name="J. Gen. Appl. Microbiol.">
        <title>Draft genome sequencing of the enigmatic yeast Saitoella complicata.</title>
        <authorList>
            <person name="Nishida H."/>
            <person name="Hamamoto M."/>
            <person name="Sugiyama J."/>
        </authorList>
    </citation>
    <scope>NUCLEOTIDE SEQUENCE [LARGE SCALE GENOMIC DNA]</scope>
    <source>
        <strain evidence="2 3">NRRL Y-17804</strain>
    </source>
</reference>
<reference evidence="2 3" key="2">
    <citation type="journal article" date="2014" name="J. Gen. Appl. Microbiol.">
        <title>The early diverging ascomycetous budding yeast Saitoella complicata has three histone deacetylases belonging to the Clr6, Hos2, and Rpd3 lineages.</title>
        <authorList>
            <person name="Nishida H."/>
            <person name="Matsumoto T."/>
            <person name="Kondo S."/>
            <person name="Hamamoto M."/>
            <person name="Yoshikawa H."/>
        </authorList>
    </citation>
    <scope>NUCLEOTIDE SEQUENCE [LARGE SCALE GENOMIC DNA]</scope>
    <source>
        <strain evidence="2 3">NRRL Y-17804</strain>
    </source>
</reference>
<dbReference type="PANTHER" id="PTHR28250">
    <property type="entry name" value="CYTOCHROME B PRE-MRNA-PROCESSING PROTEIN 6"/>
    <property type="match status" value="1"/>
</dbReference>
<dbReference type="GO" id="GO:0043022">
    <property type="term" value="F:ribosome binding"/>
    <property type="evidence" value="ECO:0007669"/>
    <property type="project" value="InterPro"/>
</dbReference>
<dbReference type="InterPro" id="IPR037653">
    <property type="entry name" value="Cbp6"/>
</dbReference>
<keyword evidence="1" id="KW-0812">Transmembrane</keyword>
<keyword evidence="1" id="KW-1133">Transmembrane helix</keyword>
<comment type="caution">
    <text evidence="2">The sequence shown here is derived from an EMBL/GenBank/DDBJ whole genome shotgun (WGS) entry which is preliminary data.</text>
</comment>
<dbReference type="GO" id="GO:0034551">
    <property type="term" value="P:mitochondrial respiratory chain complex III assembly"/>
    <property type="evidence" value="ECO:0007669"/>
    <property type="project" value="TreeGrafter"/>
</dbReference>
<protein>
    <submittedName>
        <fullName evidence="2">Uncharacterized protein</fullName>
    </submittedName>
</protein>